<dbReference type="Pfam" id="PF01571">
    <property type="entry name" value="GCV_T"/>
    <property type="match status" value="1"/>
</dbReference>
<dbReference type="Gene3D" id="2.40.30.110">
    <property type="entry name" value="Aminomethyltransferase beta-barrel domains"/>
    <property type="match status" value="1"/>
</dbReference>
<dbReference type="Gene3D" id="3.50.50.60">
    <property type="entry name" value="FAD/NAD(P)-binding domain"/>
    <property type="match status" value="1"/>
</dbReference>
<dbReference type="Pfam" id="PF16350">
    <property type="entry name" value="FAO_M"/>
    <property type="match status" value="1"/>
</dbReference>
<keyword evidence="7" id="KW-1185">Reference proteome</keyword>
<dbReference type="Pfam" id="PF08669">
    <property type="entry name" value="GCV_T_C"/>
    <property type="match status" value="1"/>
</dbReference>
<dbReference type="SUPFAM" id="SSF51905">
    <property type="entry name" value="FAD/NAD(P)-binding domain"/>
    <property type="match status" value="1"/>
</dbReference>
<reference evidence="6 7" key="1">
    <citation type="submission" date="2024-07" db="EMBL/GenBank/DDBJ databases">
        <authorList>
            <person name="Thanompreechachai J."/>
            <person name="Duangmal K."/>
        </authorList>
    </citation>
    <scope>NUCLEOTIDE SEQUENCE [LARGE SCALE GENOMIC DNA]</scope>
    <source>
        <strain evidence="6 7">KCTC 19886</strain>
    </source>
</reference>
<evidence type="ECO:0000259" key="5">
    <source>
        <dbReference type="Pfam" id="PF16350"/>
    </source>
</evidence>
<dbReference type="InterPro" id="IPR028896">
    <property type="entry name" value="GcvT/YgfZ/DmdA"/>
</dbReference>
<dbReference type="PANTHER" id="PTHR43757">
    <property type="entry name" value="AMINOMETHYLTRANSFERASE"/>
    <property type="match status" value="1"/>
</dbReference>
<dbReference type="InterPro" id="IPR013977">
    <property type="entry name" value="GcvT_C"/>
</dbReference>
<comment type="similarity">
    <text evidence="1">Belongs to the GcvT family.</text>
</comment>
<organism evidence="6 7">
    <name type="scientific">Kineococcus endophyticus</name>
    <dbReference type="NCBI Taxonomy" id="1181883"/>
    <lineage>
        <taxon>Bacteria</taxon>
        <taxon>Bacillati</taxon>
        <taxon>Actinomycetota</taxon>
        <taxon>Actinomycetes</taxon>
        <taxon>Kineosporiales</taxon>
        <taxon>Kineosporiaceae</taxon>
        <taxon>Kineococcus</taxon>
    </lineage>
</organism>
<accession>A0ABV3PDA8</accession>
<dbReference type="InterPro" id="IPR027266">
    <property type="entry name" value="TrmE/GcvT-like"/>
</dbReference>
<dbReference type="InterPro" id="IPR006076">
    <property type="entry name" value="FAD-dep_OxRdtase"/>
</dbReference>
<feature type="domain" description="FAD dependent oxidoreductase central" evidence="5">
    <location>
        <begin position="376"/>
        <end position="431"/>
    </location>
</feature>
<evidence type="ECO:0000313" key="6">
    <source>
        <dbReference type="EMBL" id="MEW9267177.1"/>
    </source>
</evidence>
<dbReference type="InterPro" id="IPR036188">
    <property type="entry name" value="FAD/NAD-bd_sf"/>
</dbReference>
<dbReference type="InterPro" id="IPR032503">
    <property type="entry name" value="FAO_M"/>
</dbReference>
<dbReference type="PANTHER" id="PTHR43757:SF2">
    <property type="entry name" value="AMINOMETHYLTRANSFERASE, MITOCHONDRIAL"/>
    <property type="match status" value="1"/>
</dbReference>
<feature type="domain" description="Aminomethyltransferase C-terminal" evidence="4">
    <location>
        <begin position="739"/>
        <end position="818"/>
    </location>
</feature>
<protein>
    <submittedName>
        <fullName evidence="6">FAD-dependent oxidoreductase</fullName>
    </submittedName>
</protein>
<evidence type="ECO:0000259" key="3">
    <source>
        <dbReference type="Pfam" id="PF01571"/>
    </source>
</evidence>
<dbReference type="SUPFAM" id="SSF101790">
    <property type="entry name" value="Aminomethyltransferase beta-barrel domain"/>
    <property type="match status" value="1"/>
</dbReference>
<evidence type="ECO:0000259" key="4">
    <source>
        <dbReference type="Pfam" id="PF08669"/>
    </source>
</evidence>
<proteinExistence type="inferred from homology"/>
<evidence type="ECO:0000313" key="7">
    <source>
        <dbReference type="Proteomes" id="UP001555826"/>
    </source>
</evidence>
<dbReference type="InterPro" id="IPR006222">
    <property type="entry name" value="GCVT_N"/>
</dbReference>
<comment type="caution">
    <text evidence="6">The sequence shown here is derived from an EMBL/GenBank/DDBJ whole genome shotgun (WGS) entry which is preliminary data.</text>
</comment>
<sequence>MSTTPRVVIIGAGIVGANLADELTERGWTRVTVLDQGPLPLPGGSTSHAPGLVFQTNSSRTMTHLAQYTVEKLKGLDVDGAWCFNQVGGLEVATTPERWTDLQRKLGWTQSWGVAGAELISPAECVALHPLLDPEKVLGGLHVRTDGLAKAHRAVTALVRRATARGAEFRGLQRVVAVEHAHGRVTGVRTAEGTVPADVVVSCAGFWGPEVGELVGMRVPLLPLAHQYVKTGQVPDLVGRNTDLSEASLPILRHQDKDLYYREHVDRIGIGSYAHRPMPVRLDELPEGEVTAAAMPSMLPFTEEDFAPSWEDSQDLLPALRGTKVEEGFNGIFSFTPDGGSLVGESRDVAGFHIAEAVWVTHSAGVAKALAQTLVDGFSEYDLHGLDVHRFEEVQLTESYVSETSQQNFVEIYDVLHPLQPRTSPRDVRVSPFHSRQRDLGAFFLESAGWERPHWYEENAALLDELPAEWQPPAREPWAAQFHSPVAAVEAWKTRTAVAMYDMTPLKRLEVSGPGAVALLERLTTSKMDKSVGSVTYTLFLEEDGGIRSDVTVARLAADVFQVGANGHQDDVFLEQQAARHAEEFGPVHVRDVTGGTACIGLWGPDARRVVEKVSTDDFSNEGLKYFRGKHATIGGVPVTALRLSYVGELGWEIYVSAELAGRLWDVLFEAGREFGVVPAGRAAFNSLRLEKGYRSWGTDMTAQHNPWEAGVGFAVRSPLESFRGGPALEGVGDDTVQRKLTCLTVDDGRSVVLGSEPVSVGGEVQGYVTSAAFGHTVGRPIAYAWLPAASAVVGTAVEIEWFGRKVAATVAAEPLVDPEMQRIRG</sequence>
<dbReference type="InterPro" id="IPR029043">
    <property type="entry name" value="GcvT/YgfZ_C"/>
</dbReference>
<name>A0ABV3PDA8_9ACTN</name>
<dbReference type="Gene3D" id="3.30.70.1400">
    <property type="entry name" value="Aminomethyltransferase beta-barrel domains"/>
    <property type="match status" value="1"/>
</dbReference>
<dbReference type="Gene3D" id="3.30.9.10">
    <property type="entry name" value="D-Amino Acid Oxidase, subunit A, domain 2"/>
    <property type="match status" value="1"/>
</dbReference>
<gene>
    <name evidence="6" type="ORF">AB1207_20690</name>
</gene>
<dbReference type="Proteomes" id="UP001555826">
    <property type="component" value="Unassembled WGS sequence"/>
</dbReference>
<dbReference type="SUPFAM" id="SSF103025">
    <property type="entry name" value="Folate-binding domain"/>
    <property type="match status" value="1"/>
</dbReference>
<evidence type="ECO:0000256" key="1">
    <source>
        <dbReference type="ARBA" id="ARBA00008609"/>
    </source>
</evidence>
<feature type="domain" description="GCVT N-terminal" evidence="3">
    <location>
        <begin position="433"/>
        <end position="717"/>
    </location>
</feature>
<dbReference type="SUPFAM" id="SSF54373">
    <property type="entry name" value="FAD-linked reductases, C-terminal domain"/>
    <property type="match status" value="1"/>
</dbReference>
<dbReference type="Gene3D" id="3.30.1360.120">
    <property type="entry name" value="Probable tRNA modification gtpase trme, domain 1"/>
    <property type="match status" value="1"/>
</dbReference>
<dbReference type="RefSeq" id="WP_367640409.1">
    <property type="nucleotide sequence ID" value="NZ_JBFNQN010000016.1"/>
</dbReference>
<evidence type="ECO:0000259" key="2">
    <source>
        <dbReference type="Pfam" id="PF01266"/>
    </source>
</evidence>
<dbReference type="Pfam" id="PF01266">
    <property type="entry name" value="DAO"/>
    <property type="match status" value="1"/>
</dbReference>
<feature type="domain" description="FAD dependent oxidoreductase" evidence="2">
    <location>
        <begin position="6"/>
        <end position="372"/>
    </location>
</feature>
<dbReference type="EMBL" id="JBFNQN010000016">
    <property type="protein sequence ID" value="MEW9267177.1"/>
    <property type="molecule type" value="Genomic_DNA"/>
</dbReference>